<dbReference type="Gene3D" id="3.40.50.1700">
    <property type="entry name" value="Glycoside hydrolase family 3 C-terminal domain"/>
    <property type="match status" value="1"/>
</dbReference>
<accession>A0A6A5XN58</accession>
<keyword evidence="11 13" id="KW-0624">Polysaccharide degradation</keyword>
<gene>
    <name evidence="15" type="ORF">BU24DRAFT_348612</name>
</gene>
<dbReference type="GeneID" id="54280970"/>
<dbReference type="Proteomes" id="UP000799778">
    <property type="component" value="Unassembled WGS sequence"/>
</dbReference>
<evidence type="ECO:0000256" key="8">
    <source>
        <dbReference type="ARBA" id="ARBA00023180"/>
    </source>
</evidence>
<keyword evidence="10 13" id="KW-0326">Glycosidase</keyword>
<dbReference type="Pfam" id="PF01915">
    <property type="entry name" value="Glyco_hydro_3_C"/>
    <property type="match status" value="1"/>
</dbReference>
<comment type="similarity">
    <text evidence="4 13">Belongs to the glycosyl hydrolase 3 family.</text>
</comment>
<dbReference type="RefSeq" id="XP_033382658.1">
    <property type="nucleotide sequence ID" value="XM_033523573.1"/>
</dbReference>
<evidence type="ECO:0000256" key="11">
    <source>
        <dbReference type="ARBA" id="ARBA00023326"/>
    </source>
</evidence>
<evidence type="ECO:0000256" key="1">
    <source>
        <dbReference type="ARBA" id="ARBA00000448"/>
    </source>
</evidence>
<dbReference type="PANTHER" id="PTHR42715:SF12">
    <property type="entry name" value="BETA-GLUCOSIDASE G-RELATED"/>
    <property type="match status" value="1"/>
</dbReference>
<dbReference type="InterPro" id="IPR036881">
    <property type="entry name" value="Glyco_hydro_3_C_sf"/>
</dbReference>
<reference evidence="15" key="1">
    <citation type="journal article" date="2020" name="Stud. Mycol.">
        <title>101 Dothideomycetes genomes: a test case for predicting lifestyles and emergence of pathogens.</title>
        <authorList>
            <person name="Haridas S."/>
            <person name="Albert R."/>
            <person name="Binder M."/>
            <person name="Bloem J."/>
            <person name="Labutti K."/>
            <person name="Salamov A."/>
            <person name="Andreopoulos B."/>
            <person name="Baker S."/>
            <person name="Barry K."/>
            <person name="Bills G."/>
            <person name="Bluhm B."/>
            <person name="Cannon C."/>
            <person name="Castanera R."/>
            <person name="Culley D."/>
            <person name="Daum C."/>
            <person name="Ezra D."/>
            <person name="Gonzalez J."/>
            <person name="Henrissat B."/>
            <person name="Kuo A."/>
            <person name="Liang C."/>
            <person name="Lipzen A."/>
            <person name="Lutzoni F."/>
            <person name="Magnuson J."/>
            <person name="Mondo S."/>
            <person name="Nolan M."/>
            <person name="Ohm R."/>
            <person name="Pangilinan J."/>
            <person name="Park H.-J."/>
            <person name="Ramirez L."/>
            <person name="Alfaro M."/>
            <person name="Sun H."/>
            <person name="Tritt A."/>
            <person name="Yoshinaga Y."/>
            <person name="Zwiers L.-H."/>
            <person name="Turgeon B."/>
            <person name="Goodwin S."/>
            <person name="Spatafora J."/>
            <person name="Crous P."/>
            <person name="Grigoriev I."/>
        </authorList>
    </citation>
    <scope>NUCLEOTIDE SEQUENCE</scope>
    <source>
        <strain evidence="15">CBS 175.79</strain>
    </source>
</reference>
<dbReference type="EMBL" id="ML978070">
    <property type="protein sequence ID" value="KAF2014319.1"/>
    <property type="molecule type" value="Genomic_DNA"/>
</dbReference>
<dbReference type="Gene3D" id="3.20.20.300">
    <property type="entry name" value="Glycoside hydrolase, family 3, N-terminal domain"/>
    <property type="match status" value="1"/>
</dbReference>
<protein>
    <recommendedName>
        <fullName evidence="13">beta-glucosidase</fullName>
        <ecNumber evidence="13">3.2.1.21</ecNumber>
    </recommendedName>
</protein>
<dbReference type="InterPro" id="IPR001764">
    <property type="entry name" value="Glyco_hydro_3_N"/>
</dbReference>
<comment type="function">
    <text evidence="12">Beta-glucosidases are one of a number of cellulolytic enzymes involved in the degradation of cellulosic biomass. Catalyzes the last step releasing glucose from the inhibitory cellobiose.</text>
</comment>
<evidence type="ECO:0000256" key="10">
    <source>
        <dbReference type="ARBA" id="ARBA00023295"/>
    </source>
</evidence>
<dbReference type="PROSITE" id="PS00775">
    <property type="entry name" value="GLYCOSYL_HYDROL_F3"/>
    <property type="match status" value="1"/>
</dbReference>
<evidence type="ECO:0000256" key="5">
    <source>
        <dbReference type="ARBA" id="ARBA00022525"/>
    </source>
</evidence>
<keyword evidence="5" id="KW-0964">Secreted</keyword>
<evidence type="ECO:0000256" key="4">
    <source>
        <dbReference type="ARBA" id="ARBA00005336"/>
    </source>
</evidence>
<evidence type="ECO:0000256" key="12">
    <source>
        <dbReference type="ARBA" id="ARBA00024983"/>
    </source>
</evidence>
<proteinExistence type="inferred from homology"/>
<dbReference type="FunFam" id="3.20.20.300:FF:000002">
    <property type="entry name" value="Probable beta-glucosidase"/>
    <property type="match status" value="1"/>
</dbReference>
<dbReference type="AlphaFoldDB" id="A0A6A5XN58"/>
<dbReference type="SUPFAM" id="SSF51445">
    <property type="entry name" value="(Trans)glycosidases"/>
    <property type="match status" value="1"/>
</dbReference>
<keyword evidence="6" id="KW-0732">Signal</keyword>
<dbReference type="UniPathway" id="UPA00696"/>
<dbReference type="InterPro" id="IPR002772">
    <property type="entry name" value="Glyco_hydro_3_C"/>
</dbReference>
<dbReference type="GO" id="GO:0005576">
    <property type="term" value="C:extracellular region"/>
    <property type="evidence" value="ECO:0007669"/>
    <property type="project" value="UniProtKB-SubCell"/>
</dbReference>
<dbReference type="EC" id="3.2.1.21" evidence="13"/>
<evidence type="ECO:0000259" key="14">
    <source>
        <dbReference type="SMART" id="SM01217"/>
    </source>
</evidence>
<dbReference type="InterPro" id="IPR019800">
    <property type="entry name" value="Glyco_hydro_3_AS"/>
</dbReference>
<dbReference type="PRINTS" id="PR00133">
    <property type="entry name" value="GLHYDRLASE3"/>
</dbReference>
<dbReference type="OrthoDB" id="416222at2759"/>
<evidence type="ECO:0000256" key="7">
    <source>
        <dbReference type="ARBA" id="ARBA00022801"/>
    </source>
</evidence>
<keyword evidence="9 13" id="KW-0119">Carbohydrate metabolism</keyword>
<comment type="catalytic activity">
    <reaction evidence="1 13">
        <text>Hydrolysis of terminal, non-reducing beta-D-glucosyl residues with release of beta-D-glucose.</text>
        <dbReference type="EC" id="3.2.1.21"/>
    </reaction>
</comment>
<comment type="pathway">
    <text evidence="3 13">Glycan metabolism; cellulose degradation.</text>
</comment>
<dbReference type="SMART" id="SM01217">
    <property type="entry name" value="Fn3_like"/>
    <property type="match status" value="1"/>
</dbReference>
<keyword evidence="16" id="KW-1185">Reference proteome</keyword>
<evidence type="ECO:0000256" key="6">
    <source>
        <dbReference type="ARBA" id="ARBA00022729"/>
    </source>
</evidence>
<organism evidence="15 16">
    <name type="scientific">Aaosphaeria arxii CBS 175.79</name>
    <dbReference type="NCBI Taxonomy" id="1450172"/>
    <lineage>
        <taxon>Eukaryota</taxon>
        <taxon>Fungi</taxon>
        <taxon>Dikarya</taxon>
        <taxon>Ascomycota</taxon>
        <taxon>Pezizomycotina</taxon>
        <taxon>Dothideomycetes</taxon>
        <taxon>Pleosporomycetidae</taxon>
        <taxon>Pleosporales</taxon>
        <taxon>Pleosporales incertae sedis</taxon>
        <taxon>Aaosphaeria</taxon>
    </lineage>
</organism>
<dbReference type="InterPro" id="IPR017853">
    <property type="entry name" value="GH"/>
</dbReference>
<feature type="domain" description="Fibronectin type III-like" evidence="14">
    <location>
        <begin position="693"/>
        <end position="760"/>
    </location>
</feature>
<dbReference type="SUPFAM" id="SSF52279">
    <property type="entry name" value="Beta-D-glucan exohydrolase, C-terminal domain"/>
    <property type="match status" value="1"/>
</dbReference>
<dbReference type="InterPro" id="IPR026891">
    <property type="entry name" value="Fn3-like"/>
</dbReference>
<evidence type="ECO:0000256" key="2">
    <source>
        <dbReference type="ARBA" id="ARBA00004613"/>
    </source>
</evidence>
<evidence type="ECO:0000256" key="13">
    <source>
        <dbReference type="RuleBase" id="RU361161"/>
    </source>
</evidence>
<dbReference type="InterPro" id="IPR013783">
    <property type="entry name" value="Ig-like_fold"/>
</dbReference>
<evidence type="ECO:0000313" key="16">
    <source>
        <dbReference type="Proteomes" id="UP000799778"/>
    </source>
</evidence>
<keyword evidence="7 13" id="KW-0378">Hydrolase</keyword>
<evidence type="ECO:0000313" key="15">
    <source>
        <dbReference type="EMBL" id="KAF2014319.1"/>
    </source>
</evidence>
<dbReference type="GO" id="GO:0030245">
    <property type="term" value="P:cellulose catabolic process"/>
    <property type="evidence" value="ECO:0007669"/>
    <property type="project" value="UniProtKB-UniPathway"/>
</dbReference>
<evidence type="ECO:0000256" key="9">
    <source>
        <dbReference type="ARBA" id="ARBA00023277"/>
    </source>
</evidence>
<evidence type="ECO:0000256" key="3">
    <source>
        <dbReference type="ARBA" id="ARBA00004987"/>
    </source>
</evidence>
<keyword evidence="8" id="KW-0325">Glycoprotein</keyword>
<dbReference type="GO" id="GO:0008422">
    <property type="term" value="F:beta-glucosidase activity"/>
    <property type="evidence" value="ECO:0007669"/>
    <property type="project" value="UniProtKB-EC"/>
</dbReference>
<sequence>MPTHASEHSSRTAKPTVDWAHGQQRADEFIKKLHISEKTYLVTGAASFPGMGCIGVIAPIPRLNFTGICLQDGPTGLNRNDLISVFPSGITVGATWDRQLMYERGSALGQEFRGKGANVFLGYHPHSPGPLGRHPLGGRNWEGFSPDPYLSGVAMAKTIEGVQEQGVQANAKHYIGNEQETQRSATVIDGVTVNAYSSNIDDRTMHELYLWPFANAIRAGVASVMCSYNRVNGTHSCENSHTVDGLLKKELGFQGFVVSDWSATRSLAKAVLAGQDMNMPGPADLDGFRTGKTLWGINLEAAVRNGTVPESRLDDMVRRILSPYFALGQDKGYPTVDPTSALAMAAQYNRQVPLANVGAVEARDVRGTHAELIREMGAAGTVLLKNSNGTLPLQKPKNIGVFGNAAGDLMSGFTSVSYAGTLNGYEFGTLDVGGGSGSARHSSIISPLHAIIIRTSQWKGRVQYLLDNERLAQDDFTSIWPVPEVCLVFLKTWASEGIDRTSFENNWNSTAVVESVSARCPSTIVITNSAGVNTLPWAESDNVTAILAAHLPGEQIGNSIVDVLFGDREPTGRLPYTIPRKDSDYDIPILNLTGPEATDSKAWQAKYTEGTLIDYRHFDARNITPLFEFGFGLGYTAFKLTSELSIHKTGNTTISAFPDPERTIQPDGNPDLFEELFSVSTQVENVGDRTGSTTVQLYASIPESDTPKVLRGFEKATVSAGQSINISFSLQRRDLSVWDVAHQAWRVPEGEFTLAVGLSSRDLPVQKKFEVL</sequence>
<dbReference type="InterPro" id="IPR050288">
    <property type="entry name" value="Cellulose_deg_GH3"/>
</dbReference>
<name>A0A6A5XN58_9PLEO</name>
<dbReference type="InterPro" id="IPR036962">
    <property type="entry name" value="Glyco_hydro_3_N_sf"/>
</dbReference>
<dbReference type="PANTHER" id="PTHR42715">
    <property type="entry name" value="BETA-GLUCOSIDASE"/>
    <property type="match status" value="1"/>
</dbReference>
<comment type="subcellular location">
    <subcellularLocation>
        <location evidence="2">Secreted</location>
    </subcellularLocation>
</comment>
<dbReference type="Pfam" id="PF00933">
    <property type="entry name" value="Glyco_hydro_3"/>
    <property type="match status" value="1"/>
</dbReference>
<dbReference type="Pfam" id="PF14310">
    <property type="entry name" value="Fn3-like"/>
    <property type="match status" value="1"/>
</dbReference>
<dbReference type="Gene3D" id="2.60.40.10">
    <property type="entry name" value="Immunoglobulins"/>
    <property type="match status" value="1"/>
</dbReference>